<accession>A0A5B9DVM7</accession>
<organism evidence="2 3">
    <name type="scientific">Rhodanobacter glycinis</name>
    <dbReference type="NCBI Taxonomy" id="582702"/>
    <lineage>
        <taxon>Bacteria</taxon>
        <taxon>Pseudomonadati</taxon>
        <taxon>Pseudomonadota</taxon>
        <taxon>Gammaproteobacteria</taxon>
        <taxon>Lysobacterales</taxon>
        <taxon>Rhodanobacteraceae</taxon>
        <taxon>Rhodanobacter</taxon>
    </lineage>
</organism>
<dbReference type="EMBL" id="CP042807">
    <property type="protein sequence ID" value="QEE23084.1"/>
    <property type="molecule type" value="Genomic_DNA"/>
</dbReference>
<proteinExistence type="predicted"/>
<dbReference type="InterPro" id="IPR010239">
    <property type="entry name" value="CHP02001"/>
</dbReference>
<dbReference type="NCBIfam" id="TIGR02001">
    <property type="entry name" value="gcw_chp"/>
    <property type="match status" value="1"/>
</dbReference>
<gene>
    <name evidence="2" type="ORF">CS053_00175</name>
</gene>
<name>A0A5B9DVM7_9GAMM</name>
<dbReference type="RefSeq" id="WP_147625886.1">
    <property type="nucleotide sequence ID" value="NZ_CP042807.1"/>
</dbReference>
<evidence type="ECO:0000313" key="2">
    <source>
        <dbReference type="EMBL" id="QEE23084.1"/>
    </source>
</evidence>
<reference evidence="2 3" key="1">
    <citation type="submission" date="2019-08" db="EMBL/GenBank/DDBJ databases">
        <title>Complete genome sequence of Rhodanobacter glycinis strain T01E-68 isolated from tomato root.</title>
        <authorList>
            <person name="Weon H.-Y."/>
            <person name="Lee S.A."/>
        </authorList>
    </citation>
    <scope>NUCLEOTIDE SEQUENCE [LARGE SCALE GENOMIC DNA]</scope>
    <source>
        <strain evidence="2 3">T01E-68</strain>
    </source>
</reference>
<feature type="signal peptide" evidence="1">
    <location>
        <begin position="1"/>
        <end position="28"/>
    </location>
</feature>
<feature type="chain" id="PRO_5022964449" description="Choline dehydrogenase" evidence="1">
    <location>
        <begin position="29"/>
        <end position="256"/>
    </location>
</feature>
<dbReference type="AlphaFoldDB" id="A0A5B9DVM7"/>
<keyword evidence="1" id="KW-0732">Signal</keyword>
<evidence type="ECO:0000256" key="1">
    <source>
        <dbReference type="SAM" id="SignalP"/>
    </source>
</evidence>
<dbReference type="Pfam" id="PF09694">
    <property type="entry name" value="Gcw_chp"/>
    <property type="match status" value="1"/>
</dbReference>
<sequence length="256" mass="27794">MPRSTNHPAALAAVLAIPLAAIAFPAFADNAPSGTLSGSVAVTNDYLFRGISQTNRHPAVQAGMEYDRASGWYVGAWGSNISWLSDGSTPAQPVSSSVELDAYAGWRGNLGSDWHVDAGLYEYYYPGSYPHGYTRPYTLEGYAALGWKTLTLKYSQTFGNLFGIADSAHSGYVDLTWSQPFAPGWQFDAHVGHQDVAHDGAASYSDWKLDVARTFAHGCTLTLGWYDTNARRQVYSNVAGRYLGRGTWVLSLAKAF</sequence>
<evidence type="ECO:0008006" key="4">
    <source>
        <dbReference type="Google" id="ProtNLM"/>
    </source>
</evidence>
<protein>
    <recommendedName>
        <fullName evidence="4">Choline dehydrogenase</fullName>
    </recommendedName>
</protein>
<evidence type="ECO:0000313" key="3">
    <source>
        <dbReference type="Proteomes" id="UP000321807"/>
    </source>
</evidence>
<dbReference type="KEGG" id="rgl:CS053_00175"/>
<dbReference type="Proteomes" id="UP000321807">
    <property type="component" value="Chromosome"/>
</dbReference>